<dbReference type="PATRIC" id="fig|1331206.3.peg.1193"/>
<accession>A0A158M7P2</accession>
<dbReference type="PANTHER" id="PTHR43668:SF2">
    <property type="entry name" value="ALLANTOINASE"/>
    <property type="match status" value="1"/>
</dbReference>
<organism evidence="2 3">
    <name type="scientific">Bordetella holmesii CDC-H585-BH</name>
    <dbReference type="NCBI Taxonomy" id="1331206"/>
    <lineage>
        <taxon>Bacteria</taxon>
        <taxon>Pseudomonadati</taxon>
        <taxon>Pseudomonadota</taxon>
        <taxon>Betaproteobacteria</taxon>
        <taxon>Burkholderiales</taxon>
        <taxon>Alcaligenaceae</taxon>
        <taxon>Bordetella</taxon>
    </lineage>
</organism>
<dbReference type="RefSeq" id="WP_017685433.1">
    <property type="nucleotide sequence ID" value="NZ_JFZZ01000044.1"/>
</dbReference>
<dbReference type="SUPFAM" id="SSF51556">
    <property type="entry name" value="Metallo-dependent hydrolases"/>
    <property type="match status" value="1"/>
</dbReference>
<dbReference type="GO" id="GO:0005737">
    <property type="term" value="C:cytoplasm"/>
    <property type="evidence" value="ECO:0007669"/>
    <property type="project" value="TreeGrafter"/>
</dbReference>
<comment type="caution">
    <text evidence="2">The sequence shown here is derived from an EMBL/GenBank/DDBJ whole genome shotgun (WGS) entry which is preliminary data.</text>
</comment>
<dbReference type="GO" id="GO:0004038">
    <property type="term" value="F:allantoinase activity"/>
    <property type="evidence" value="ECO:0007669"/>
    <property type="project" value="TreeGrafter"/>
</dbReference>
<sequence>MQRASGVRLHLCRLTSAAGVALLRAARAEGLPVTADVSMHHLHLTDLDIGFYDSRCHLRPPLRGQRDREALSQGLADGTLDAVCSDHRPVSAQQKAGPFAGTTPGASGVELLLPAVLKWARSRAMAPARALASLTLGPARVLGLPAPSLKPGGAADLCLVDLEAERAVAGLQSGSEQTPFTGMMLPGHVRATVIGGNLLWEIPA</sequence>
<reference evidence="2 3" key="1">
    <citation type="submission" date="2014-03" db="EMBL/GenBank/DDBJ databases">
        <title>Genome sequence of Bordetella holmseii.</title>
        <authorList>
            <person name="Harvill E."/>
            <person name="Goodfield L.L."/>
            <person name="Ivanov Y."/>
            <person name="Meyer J.A."/>
            <person name="Newth C."/>
            <person name="Cassiday P."/>
            <person name="Tondella M.L."/>
            <person name="Liao P."/>
            <person name="Zimmerman J."/>
            <person name="Meert K."/>
            <person name="Wessel D."/>
            <person name="Berger J."/>
            <person name="Dean J.M."/>
            <person name="Holubkov R."/>
            <person name="Burr J."/>
            <person name="Liu T."/>
            <person name="Brinkac L.M."/>
            <person name="Sanka R."/>
            <person name="Kim M."/>
            <person name="Losada L."/>
        </authorList>
    </citation>
    <scope>NUCLEOTIDE SEQUENCE [LARGE SCALE GENOMIC DNA]</scope>
    <source>
        <strain evidence="2 3">CDC-H585-BH</strain>
    </source>
</reference>
<name>A0A158M7P2_9BORD</name>
<dbReference type="Pfam" id="PF01979">
    <property type="entry name" value="Amidohydro_1"/>
    <property type="match status" value="1"/>
</dbReference>
<dbReference type="AlphaFoldDB" id="A0A158M7P2"/>
<dbReference type="Proteomes" id="UP000026682">
    <property type="component" value="Unassembled WGS sequence"/>
</dbReference>
<evidence type="ECO:0000313" key="2">
    <source>
        <dbReference type="EMBL" id="KAK96195.1"/>
    </source>
</evidence>
<dbReference type="GO" id="GO:0006145">
    <property type="term" value="P:purine nucleobase catabolic process"/>
    <property type="evidence" value="ECO:0007669"/>
    <property type="project" value="TreeGrafter"/>
</dbReference>
<evidence type="ECO:0000259" key="1">
    <source>
        <dbReference type="Pfam" id="PF01979"/>
    </source>
</evidence>
<proteinExistence type="predicted"/>
<dbReference type="GeneID" id="93122056"/>
<dbReference type="InterPro" id="IPR032466">
    <property type="entry name" value="Metal_Hydrolase"/>
</dbReference>
<dbReference type="InterPro" id="IPR011059">
    <property type="entry name" value="Metal-dep_hydrolase_composite"/>
</dbReference>
<gene>
    <name evidence="2" type="ORF">L497_3558</name>
</gene>
<dbReference type="Gene3D" id="3.20.20.140">
    <property type="entry name" value="Metal-dependent hydrolases"/>
    <property type="match status" value="1"/>
</dbReference>
<protein>
    <submittedName>
        <fullName evidence="2">Dihydroorotase family protein</fullName>
    </submittedName>
</protein>
<dbReference type="InterPro" id="IPR006680">
    <property type="entry name" value="Amidohydro-rel"/>
</dbReference>
<dbReference type="EMBL" id="JFZZ01000044">
    <property type="protein sequence ID" value="KAK96195.1"/>
    <property type="molecule type" value="Genomic_DNA"/>
</dbReference>
<evidence type="ECO:0000313" key="3">
    <source>
        <dbReference type="Proteomes" id="UP000026682"/>
    </source>
</evidence>
<dbReference type="PANTHER" id="PTHR43668">
    <property type="entry name" value="ALLANTOINASE"/>
    <property type="match status" value="1"/>
</dbReference>
<dbReference type="InterPro" id="IPR050138">
    <property type="entry name" value="DHOase/Allantoinase_Hydrolase"/>
</dbReference>
<feature type="domain" description="Amidohydrolase-related" evidence="1">
    <location>
        <begin position="61"/>
        <end position="198"/>
    </location>
</feature>
<dbReference type="SUPFAM" id="SSF51338">
    <property type="entry name" value="Composite domain of metallo-dependent hydrolases"/>
    <property type="match status" value="1"/>
</dbReference>